<dbReference type="PANTHER" id="PTHR24404">
    <property type="entry name" value="ZINC FINGER PROTEIN"/>
    <property type="match status" value="1"/>
</dbReference>
<proteinExistence type="predicted"/>
<accession>A0A3G5A6K9</accession>
<dbReference type="InterPro" id="IPR036236">
    <property type="entry name" value="Znf_C2H2_sf"/>
</dbReference>
<evidence type="ECO:0000256" key="4">
    <source>
        <dbReference type="ARBA" id="ARBA00022833"/>
    </source>
</evidence>
<evidence type="ECO:0000259" key="7">
    <source>
        <dbReference type="PROSITE" id="PS50157"/>
    </source>
</evidence>
<dbReference type="GO" id="GO:0008270">
    <property type="term" value="F:zinc ion binding"/>
    <property type="evidence" value="ECO:0007669"/>
    <property type="project" value="UniProtKB-KW"/>
</dbReference>
<keyword evidence="3 6" id="KW-0863">Zinc-finger</keyword>
<keyword evidence="4" id="KW-0862">Zinc</keyword>
<protein>
    <recommendedName>
        <fullName evidence="7">C2H2-type domain-containing protein</fullName>
    </recommendedName>
</protein>
<dbReference type="EMBL" id="MK072385">
    <property type="protein sequence ID" value="AYV82896.1"/>
    <property type="molecule type" value="Genomic_DNA"/>
</dbReference>
<dbReference type="InterPro" id="IPR013087">
    <property type="entry name" value="Znf_C2H2_type"/>
</dbReference>
<dbReference type="PANTHER" id="PTHR24404:SF114">
    <property type="entry name" value="KLUMPFUSS, ISOFORM B-RELATED"/>
    <property type="match status" value="1"/>
</dbReference>
<evidence type="ECO:0000313" key="8">
    <source>
        <dbReference type="EMBL" id="AYV82896.1"/>
    </source>
</evidence>
<dbReference type="InterPro" id="IPR050589">
    <property type="entry name" value="Ikaros_C2H2-ZF"/>
</dbReference>
<feature type="domain" description="C2H2-type" evidence="7">
    <location>
        <begin position="39"/>
        <end position="66"/>
    </location>
</feature>
<reference evidence="8" key="1">
    <citation type="submission" date="2018-10" db="EMBL/GenBank/DDBJ databases">
        <title>Hidden diversity of soil giant viruses.</title>
        <authorList>
            <person name="Schulz F."/>
            <person name="Alteio L."/>
            <person name="Goudeau D."/>
            <person name="Ryan E.M."/>
            <person name="Malmstrom R.R."/>
            <person name="Blanchard J."/>
            <person name="Woyke T."/>
        </authorList>
    </citation>
    <scope>NUCLEOTIDE SEQUENCE</scope>
    <source>
        <strain evidence="8">HYV1</strain>
    </source>
</reference>
<organism evidence="8">
    <name type="scientific">Hyperionvirus sp</name>
    <dbReference type="NCBI Taxonomy" id="2487770"/>
    <lineage>
        <taxon>Viruses</taxon>
        <taxon>Varidnaviria</taxon>
        <taxon>Bamfordvirae</taxon>
        <taxon>Nucleocytoviricota</taxon>
        <taxon>Megaviricetes</taxon>
        <taxon>Imitervirales</taxon>
        <taxon>Mimiviridae</taxon>
        <taxon>Klosneuvirinae</taxon>
    </lineage>
</organism>
<evidence type="ECO:0000256" key="6">
    <source>
        <dbReference type="PROSITE-ProRule" id="PRU00042"/>
    </source>
</evidence>
<dbReference type="Gene3D" id="3.30.160.60">
    <property type="entry name" value="Classic Zinc Finger"/>
    <property type="match status" value="1"/>
</dbReference>
<dbReference type="GO" id="GO:0003700">
    <property type="term" value="F:DNA-binding transcription factor activity"/>
    <property type="evidence" value="ECO:0007669"/>
    <property type="project" value="TreeGrafter"/>
</dbReference>
<evidence type="ECO:0000256" key="3">
    <source>
        <dbReference type="ARBA" id="ARBA00022771"/>
    </source>
</evidence>
<dbReference type="PROSITE" id="PS50157">
    <property type="entry name" value="ZINC_FINGER_C2H2_2"/>
    <property type="match status" value="2"/>
</dbReference>
<name>A0A3G5A6K9_9VIRU</name>
<gene>
    <name evidence="8" type="ORF">Hyperionvirus3_42</name>
</gene>
<sequence>MYICSCCKFKTNDKTKYARHLNSARHKKKIAGEVKMEYHQCDRCDYQCKNNSNFNKHMLIHTGKPYDCLACSMTFRDKQHLYQHLLNQTHIKNFKSKYPETLKYDYIADATPDRDKWGVFLKYNGKPFTEDKYARGDRYRRVANLKTKQSKADGIHSIIINTTEFKKWNTITPHQRLKLVEKAKNWMIQEGSNPEDHFTLGDENDEQDQLDLYIEIYDFMTFNPNENIQTVEELDGIIVENIIISEVIILDCDRYKECEDVLLPAKMKLIKTAEKWMIQEQINPLEIFTFVDENDEQTIIEAYQQIRDIMSGNPFEYFCGAKNIV</sequence>
<dbReference type="SMART" id="SM00355">
    <property type="entry name" value="ZnF_C2H2"/>
    <property type="match status" value="3"/>
</dbReference>
<keyword evidence="5" id="KW-0238">DNA-binding</keyword>
<evidence type="ECO:0000256" key="5">
    <source>
        <dbReference type="ARBA" id="ARBA00023125"/>
    </source>
</evidence>
<dbReference type="PROSITE" id="PS00028">
    <property type="entry name" value="ZINC_FINGER_C2H2_1"/>
    <property type="match status" value="2"/>
</dbReference>
<keyword evidence="1" id="KW-0479">Metal-binding</keyword>
<keyword evidence="2" id="KW-0677">Repeat</keyword>
<dbReference type="SUPFAM" id="SSF57667">
    <property type="entry name" value="beta-beta-alpha zinc fingers"/>
    <property type="match status" value="1"/>
</dbReference>
<evidence type="ECO:0000256" key="2">
    <source>
        <dbReference type="ARBA" id="ARBA00022737"/>
    </source>
</evidence>
<dbReference type="GO" id="GO:0000978">
    <property type="term" value="F:RNA polymerase II cis-regulatory region sequence-specific DNA binding"/>
    <property type="evidence" value="ECO:0007669"/>
    <property type="project" value="TreeGrafter"/>
</dbReference>
<evidence type="ECO:0000256" key="1">
    <source>
        <dbReference type="ARBA" id="ARBA00022723"/>
    </source>
</evidence>
<feature type="domain" description="C2H2-type" evidence="7">
    <location>
        <begin position="66"/>
        <end position="90"/>
    </location>
</feature>
<dbReference type="GO" id="GO:0006357">
    <property type="term" value="P:regulation of transcription by RNA polymerase II"/>
    <property type="evidence" value="ECO:0007669"/>
    <property type="project" value="TreeGrafter"/>
</dbReference>